<feature type="domain" description="Serine hydrolase" evidence="2">
    <location>
        <begin position="4"/>
        <end position="158"/>
    </location>
</feature>
<name>A0AAD9IJ22_PROWI</name>
<sequence length="170" mass="18538">MKSRLEFIYVDGPHEAATTGKSWFHWDNEGLPNKAVRYRGWEQTEETLRKALEEEAPIDGVVGFSQGATAAALFAAGLAPGTLKFGIFISGFRPYDEAFASRLGNESLSQLPTLHIMGESDEIIPLERSLAMAEAVGPRAQTFRHPGGHMVPTCSGEVKAAWQSFLDGVE</sequence>
<organism evidence="3 4">
    <name type="scientific">Prototheca wickerhamii</name>
    <dbReference type="NCBI Taxonomy" id="3111"/>
    <lineage>
        <taxon>Eukaryota</taxon>
        <taxon>Viridiplantae</taxon>
        <taxon>Chlorophyta</taxon>
        <taxon>core chlorophytes</taxon>
        <taxon>Trebouxiophyceae</taxon>
        <taxon>Chlorellales</taxon>
        <taxon>Chlorellaceae</taxon>
        <taxon>Prototheca</taxon>
    </lineage>
</organism>
<dbReference type="Gene3D" id="3.40.50.1820">
    <property type="entry name" value="alpha/beta hydrolase"/>
    <property type="match status" value="1"/>
</dbReference>
<dbReference type="GO" id="GO:0005634">
    <property type="term" value="C:nucleus"/>
    <property type="evidence" value="ECO:0007669"/>
    <property type="project" value="TreeGrafter"/>
</dbReference>
<dbReference type="PANTHER" id="PTHR48070:SF6">
    <property type="entry name" value="ESTERASE OVCA2"/>
    <property type="match status" value="1"/>
</dbReference>
<keyword evidence="4" id="KW-1185">Reference proteome</keyword>
<accession>A0AAD9IJ22</accession>
<dbReference type="PANTHER" id="PTHR48070">
    <property type="entry name" value="ESTERASE OVCA2"/>
    <property type="match status" value="1"/>
</dbReference>
<comment type="caution">
    <text evidence="3">The sequence shown here is derived from an EMBL/GenBank/DDBJ whole genome shotgun (WGS) entry which is preliminary data.</text>
</comment>
<protein>
    <recommendedName>
        <fullName evidence="2">Serine hydrolase domain-containing protein</fullName>
    </recommendedName>
</protein>
<dbReference type="GO" id="GO:0016787">
    <property type="term" value="F:hydrolase activity"/>
    <property type="evidence" value="ECO:0007669"/>
    <property type="project" value="UniProtKB-KW"/>
</dbReference>
<dbReference type="SUPFAM" id="SSF53474">
    <property type="entry name" value="alpha/beta-Hydrolases"/>
    <property type="match status" value="1"/>
</dbReference>
<proteinExistence type="predicted"/>
<gene>
    <name evidence="3" type="ORF">QBZ16_004741</name>
</gene>
<dbReference type="AlphaFoldDB" id="A0AAD9IJ22"/>
<evidence type="ECO:0000256" key="1">
    <source>
        <dbReference type="ARBA" id="ARBA00022801"/>
    </source>
</evidence>
<dbReference type="InterPro" id="IPR029058">
    <property type="entry name" value="AB_hydrolase_fold"/>
</dbReference>
<dbReference type="InterPro" id="IPR005645">
    <property type="entry name" value="FSH-like_dom"/>
</dbReference>
<keyword evidence="1" id="KW-0378">Hydrolase</keyword>
<dbReference type="Pfam" id="PF03959">
    <property type="entry name" value="FSH1"/>
    <property type="match status" value="1"/>
</dbReference>
<reference evidence="3" key="1">
    <citation type="submission" date="2021-01" db="EMBL/GenBank/DDBJ databases">
        <authorList>
            <person name="Eckstrom K.M.E."/>
        </authorList>
    </citation>
    <scope>NUCLEOTIDE SEQUENCE</scope>
    <source>
        <strain evidence="3">UVCC 0001</strain>
    </source>
</reference>
<dbReference type="GO" id="GO:0005737">
    <property type="term" value="C:cytoplasm"/>
    <property type="evidence" value="ECO:0007669"/>
    <property type="project" value="TreeGrafter"/>
</dbReference>
<evidence type="ECO:0000313" key="4">
    <source>
        <dbReference type="Proteomes" id="UP001255856"/>
    </source>
</evidence>
<dbReference type="InterPro" id="IPR050593">
    <property type="entry name" value="LovG"/>
</dbReference>
<evidence type="ECO:0000313" key="3">
    <source>
        <dbReference type="EMBL" id="KAK2077107.1"/>
    </source>
</evidence>
<evidence type="ECO:0000259" key="2">
    <source>
        <dbReference type="Pfam" id="PF03959"/>
    </source>
</evidence>
<dbReference type="EMBL" id="JASFZW010000007">
    <property type="protein sequence ID" value="KAK2077107.1"/>
    <property type="molecule type" value="Genomic_DNA"/>
</dbReference>
<dbReference type="Proteomes" id="UP001255856">
    <property type="component" value="Unassembled WGS sequence"/>
</dbReference>